<evidence type="ECO:0000313" key="3">
    <source>
        <dbReference type="Proteomes" id="UP000288805"/>
    </source>
</evidence>
<comment type="caution">
    <text evidence="2">The sequence shown here is derived from an EMBL/GenBank/DDBJ whole genome shotgun (WGS) entry which is preliminary data.</text>
</comment>
<reference evidence="2 3" key="1">
    <citation type="journal article" date="2018" name="PLoS Genet.">
        <title>Population sequencing reveals clonal diversity and ancestral inbreeding in the grapevine cultivar Chardonnay.</title>
        <authorList>
            <person name="Roach M.J."/>
            <person name="Johnson D.L."/>
            <person name="Bohlmann J."/>
            <person name="van Vuuren H.J."/>
            <person name="Jones S.J."/>
            <person name="Pretorius I.S."/>
            <person name="Schmidt S.A."/>
            <person name="Borneman A.R."/>
        </authorList>
    </citation>
    <scope>NUCLEOTIDE SEQUENCE [LARGE SCALE GENOMIC DNA]</scope>
    <source>
        <strain evidence="3">cv. Chardonnay</strain>
        <tissue evidence="2">Leaf</tissue>
    </source>
</reference>
<proteinExistence type="predicted"/>
<dbReference type="AlphaFoldDB" id="A0A438I9P2"/>
<evidence type="ECO:0000256" key="1">
    <source>
        <dbReference type="SAM" id="MobiDB-lite"/>
    </source>
</evidence>
<dbReference type="Proteomes" id="UP000288805">
    <property type="component" value="Unassembled WGS sequence"/>
</dbReference>
<protein>
    <submittedName>
        <fullName evidence="2">Uncharacterized protein</fullName>
    </submittedName>
</protein>
<sequence length="107" mass="12461">MSESLLVHFILNTLLPQYGLFKFFYNTHKDKWSINELMTMCVQEEGRLMMEQGESVMLVMQKKGKKGKSQASQKEKHQIPPKANIKRDKSVSSVKKMTHEEEMSEIP</sequence>
<evidence type="ECO:0000313" key="2">
    <source>
        <dbReference type="EMBL" id="RVW93424.1"/>
    </source>
</evidence>
<organism evidence="2 3">
    <name type="scientific">Vitis vinifera</name>
    <name type="common">Grape</name>
    <dbReference type="NCBI Taxonomy" id="29760"/>
    <lineage>
        <taxon>Eukaryota</taxon>
        <taxon>Viridiplantae</taxon>
        <taxon>Streptophyta</taxon>
        <taxon>Embryophyta</taxon>
        <taxon>Tracheophyta</taxon>
        <taxon>Spermatophyta</taxon>
        <taxon>Magnoliopsida</taxon>
        <taxon>eudicotyledons</taxon>
        <taxon>Gunneridae</taxon>
        <taxon>Pentapetalae</taxon>
        <taxon>rosids</taxon>
        <taxon>Vitales</taxon>
        <taxon>Vitaceae</taxon>
        <taxon>Viteae</taxon>
        <taxon>Vitis</taxon>
    </lineage>
</organism>
<name>A0A438I9P2_VITVI</name>
<feature type="region of interest" description="Disordered" evidence="1">
    <location>
        <begin position="60"/>
        <end position="107"/>
    </location>
</feature>
<dbReference type="EMBL" id="QGNW01000129">
    <property type="protein sequence ID" value="RVW93424.1"/>
    <property type="molecule type" value="Genomic_DNA"/>
</dbReference>
<gene>
    <name evidence="2" type="ORF">CK203_035109</name>
</gene>
<accession>A0A438I9P2</accession>